<dbReference type="Pfam" id="PF08659">
    <property type="entry name" value="KR"/>
    <property type="match status" value="1"/>
</dbReference>
<dbReference type="InterPro" id="IPR009081">
    <property type="entry name" value="PP-bd_ACP"/>
</dbReference>
<dbReference type="Gene3D" id="3.30.70.3290">
    <property type="match status" value="1"/>
</dbReference>
<dbReference type="SUPFAM" id="SSF55048">
    <property type="entry name" value="Probable ACP-binding domain of malonyl-CoA ACP transacylase"/>
    <property type="match status" value="1"/>
</dbReference>
<dbReference type="SMART" id="SM00825">
    <property type="entry name" value="PKS_KS"/>
    <property type="match status" value="1"/>
</dbReference>
<feature type="domain" description="Carrier" evidence="5">
    <location>
        <begin position="1996"/>
        <end position="2074"/>
    </location>
</feature>
<dbReference type="InterPro" id="IPR050091">
    <property type="entry name" value="PKS_NRPS_Biosynth_Enz"/>
</dbReference>
<dbReference type="Gene3D" id="3.40.47.10">
    <property type="match status" value="1"/>
</dbReference>
<dbReference type="Pfam" id="PF00668">
    <property type="entry name" value="Condensation"/>
    <property type="match status" value="2"/>
</dbReference>
<dbReference type="InterPro" id="IPR036736">
    <property type="entry name" value="ACP-like_sf"/>
</dbReference>
<dbReference type="GO" id="GO:0004312">
    <property type="term" value="F:fatty acid synthase activity"/>
    <property type="evidence" value="ECO:0007669"/>
    <property type="project" value="TreeGrafter"/>
</dbReference>
<evidence type="ECO:0000313" key="8">
    <source>
        <dbReference type="EMBL" id="KAK6173393.1"/>
    </source>
</evidence>
<keyword evidence="9" id="KW-1185">Reference proteome</keyword>
<feature type="active site" description="Proton acceptor; for dehydratase activity" evidence="4">
    <location>
        <position position="919"/>
    </location>
</feature>
<keyword evidence="3" id="KW-0808">Transferase</keyword>
<evidence type="ECO:0000259" key="5">
    <source>
        <dbReference type="PROSITE" id="PS50075"/>
    </source>
</evidence>
<dbReference type="Gene3D" id="3.10.129.110">
    <property type="entry name" value="Polyketide synthase dehydratase"/>
    <property type="match status" value="1"/>
</dbReference>
<name>A0AAN8JF39_PATCE</name>
<organism evidence="8 9">
    <name type="scientific">Patella caerulea</name>
    <name type="common">Rayed Mediterranean limpet</name>
    <dbReference type="NCBI Taxonomy" id="87958"/>
    <lineage>
        <taxon>Eukaryota</taxon>
        <taxon>Metazoa</taxon>
        <taxon>Spiralia</taxon>
        <taxon>Lophotrochozoa</taxon>
        <taxon>Mollusca</taxon>
        <taxon>Gastropoda</taxon>
        <taxon>Patellogastropoda</taxon>
        <taxon>Patelloidea</taxon>
        <taxon>Patellidae</taxon>
        <taxon>Patella</taxon>
    </lineage>
</organism>
<dbReference type="CDD" id="cd00833">
    <property type="entry name" value="PKS"/>
    <property type="match status" value="1"/>
</dbReference>
<dbReference type="PROSITE" id="PS00606">
    <property type="entry name" value="KS3_1"/>
    <property type="match status" value="1"/>
</dbReference>
<keyword evidence="2" id="KW-0597">Phosphoprotein</keyword>
<accession>A0AAN8JF39</accession>
<evidence type="ECO:0000256" key="2">
    <source>
        <dbReference type="ARBA" id="ARBA00022553"/>
    </source>
</evidence>
<dbReference type="InterPro" id="IPR014031">
    <property type="entry name" value="Ketoacyl_synth_C"/>
</dbReference>
<dbReference type="PROSITE" id="PS52019">
    <property type="entry name" value="PKS_MFAS_DH"/>
    <property type="match status" value="1"/>
</dbReference>
<dbReference type="InterPro" id="IPR016039">
    <property type="entry name" value="Thiolase-like"/>
</dbReference>
<dbReference type="InterPro" id="IPR014030">
    <property type="entry name" value="Ketoacyl_synth_N"/>
</dbReference>
<dbReference type="InterPro" id="IPR016036">
    <property type="entry name" value="Malonyl_transacylase_ACP-bd"/>
</dbReference>
<gene>
    <name evidence="8" type="ORF">SNE40_016852</name>
</gene>
<dbReference type="PROSITE" id="PS50075">
    <property type="entry name" value="CARRIER"/>
    <property type="match status" value="1"/>
</dbReference>
<dbReference type="Gene3D" id="3.30.559.30">
    <property type="entry name" value="Nonribosomal peptide synthetase, condensation domain"/>
    <property type="match status" value="2"/>
</dbReference>
<dbReference type="EMBL" id="JAZGQO010000011">
    <property type="protein sequence ID" value="KAK6173393.1"/>
    <property type="molecule type" value="Genomic_DNA"/>
</dbReference>
<dbReference type="GO" id="GO:0006633">
    <property type="term" value="P:fatty acid biosynthetic process"/>
    <property type="evidence" value="ECO:0007669"/>
    <property type="project" value="InterPro"/>
</dbReference>
<dbReference type="SUPFAM" id="SSF51735">
    <property type="entry name" value="NAD(P)-binding Rossmann-fold domains"/>
    <property type="match status" value="1"/>
</dbReference>
<feature type="domain" description="Ketosynthase family 3 (KS3)" evidence="6">
    <location>
        <begin position="1"/>
        <end position="426"/>
    </location>
</feature>
<dbReference type="Gene3D" id="3.40.366.10">
    <property type="entry name" value="Malonyl-Coenzyme A Acyl Carrier Protein, domain 2"/>
    <property type="match status" value="1"/>
</dbReference>
<dbReference type="SUPFAM" id="SSF52151">
    <property type="entry name" value="FabD/lysophospholipase-like"/>
    <property type="match status" value="1"/>
</dbReference>
<dbReference type="PROSITE" id="PS52004">
    <property type="entry name" value="KS3_2"/>
    <property type="match status" value="1"/>
</dbReference>
<evidence type="ECO:0000256" key="3">
    <source>
        <dbReference type="ARBA" id="ARBA00022679"/>
    </source>
</evidence>
<dbReference type="SMART" id="SM00827">
    <property type="entry name" value="PKS_AT"/>
    <property type="match status" value="1"/>
</dbReference>
<dbReference type="Pfam" id="PF16197">
    <property type="entry name" value="KAsynt_C_assoc"/>
    <property type="match status" value="1"/>
</dbReference>
<dbReference type="InterPro" id="IPR049551">
    <property type="entry name" value="PKS_DH_C"/>
</dbReference>
<dbReference type="InterPro" id="IPR023213">
    <property type="entry name" value="CAT-like_dom_sf"/>
</dbReference>
<dbReference type="InterPro" id="IPR014043">
    <property type="entry name" value="Acyl_transferase_dom"/>
</dbReference>
<evidence type="ECO:0000259" key="6">
    <source>
        <dbReference type="PROSITE" id="PS52004"/>
    </source>
</evidence>
<dbReference type="Pfam" id="PF00550">
    <property type="entry name" value="PP-binding"/>
    <property type="match status" value="1"/>
</dbReference>
<dbReference type="Pfam" id="PF14765">
    <property type="entry name" value="PS-DH"/>
    <property type="match status" value="1"/>
</dbReference>
<dbReference type="SUPFAM" id="SSF47336">
    <property type="entry name" value="ACP-like"/>
    <property type="match status" value="1"/>
</dbReference>
<dbReference type="PANTHER" id="PTHR43775">
    <property type="entry name" value="FATTY ACID SYNTHASE"/>
    <property type="match status" value="1"/>
</dbReference>
<dbReference type="PROSITE" id="PS00012">
    <property type="entry name" value="PHOSPHOPANTETHEINE"/>
    <property type="match status" value="1"/>
</dbReference>
<dbReference type="PANTHER" id="PTHR43775:SF37">
    <property type="entry name" value="SI:DKEY-61P9.11"/>
    <property type="match status" value="1"/>
</dbReference>
<dbReference type="InterPro" id="IPR020841">
    <property type="entry name" value="PKS_Beta-ketoAc_synthase_dom"/>
</dbReference>
<evidence type="ECO:0000256" key="4">
    <source>
        <dbReference type="PROSITE-ProRule" id="PRU01363"/>
    </source>
</evidence>
<dbReference type="InterPro" id="IPR049900">
    <property type="entry name" value="PKS_mFAS_DH"/>
</dbReference>
<evidence type="ECO:0008006" key="10">
    <source>
        <dbReference type="Google" id="ProtNLM"/>
    </source>
</evidence>
<dbReference type="Pfam" id="PF02801">
    <property type="entry name" value="Ketoacyl-synt_C"/>
    <property type="match status" value="1"/>
</dbReference>
<sequence length="3194" mass="357380">MEEIAIIGVGCKLPGADNIDQFWRVLENGENHVLEVPSDRWNLDAFYDPDPNAPGKTYVRRAGFIKNHDAWDNKVYGVNDFEASQMDPQQRFVLDCCFKAMENAGVTRESMHGSNTGVYIGVMNSDYKNLQSTGGENMNNYTLTGTSTSIVAARISFTFNLLGPAMALDTACSSSLLAIHLAAQALREGDCDMALAGGVNSLMSPSIFVQLSKARMASPTGYCQAFSSKADGYARGEGAGIILLKRLKDAVRDNDPIWGTIMTGSNQDGHTVTPMTAPSGSQQFQLLKKVYSRYNIDPDRLEYIEAHGTGTQAGDPVEANCLGGFLADHTKNAPRYIGSVKTNIGHLESAAGVAGVIKVLLMQKHSLIVPTLHFDTPNEKIDFDKLKLIVATRTDKWPTYNYDGTKLSCVNSFSFGGTNCHAIIKSYNTAKAVKVIDPHKLRLICFSGVDETSVKGSIQHFCEKVKTQAYSIDDVVFTSTIRRDHYQIRVAKVVKSIDDAVDQLESKTTIDKVPVKALQKPKQIIFVFCGMGSTWKGMCKELMKTNHVFYKKILEVDALLLPLTGWSICQRFEDSFDPTDPYLGPIASFTCQVALDAVWKYWGIKPDCVVGQSVGEVAASYSAGALSLKDAVKVIYHRTYRQANATGGSMLVVGNYDVSEVQKIVDDYEGKVVIAVHNSPKSCTLSGDTDVIGMVKSRIQSAKEDLEIPLFLHDLTVTSAFHSHHMTECSNQIKDDLLGLQGSKPDVKLYSTVSAKEATETDFITAEYWAKNVRGTVLFRQALQDAQNPDCFNIFLEIGPKPVLIAHSKENFDLNQACVLISMKKDIETNCIMQNLAQLYVHGIDPNWGNVAERGNVTDVPQYHFNPKSNLIIPETSKLALMGGDLHSSGHPFLRPIIGANKSYKVLINPNRIGSVYEHFVLDNIFIPGAFYGEVGLAIAEHLTSGRVTETAVSINFKHPLVLHPGKSVELDVFTSVEDDYKNEKEKTNYTVLRDNKILAVGSISWADNQENTIVDIDEIRDRCHSEYSQQDIYGQLKKLGFSYGTPLRVLTDAVSNGNECLVYFSLPEEIRQERIGTFIHPAILDGMLQTPGILDIDSNSVGTEILPVQIGRLTLKGAPKDNMVAYGKIVKKTESTTHYDAILLTEDGNVIAEARNFITQNLGIASADKNILYSIHWKRFNALATEDAANEKLSELLILDNSQKLDLPGLNVLKLNMTESFTDQLLRLGQLSNKKALVYISHQRSSDGAETSTVFQSILDECMQIRELVLFMLAKRIDIPLCVITLDTWILSYNCNVAVGNPSAAALWGMLRVVDTELTEFRINLVDISGKDEDVTADVLYNTINSIRKNGEELQGGEFLITDNVVYSLEILHIADRMEHKYREVEMDEKCEVQLFSETKNDYINPFLIYSDPPDVTTNSEVSLKVDTLAIQNTLLYNTCTENITHHHSASFSSGFPVLCLEAIGYMNSMNCNEKYISCYPTKAGTTIVVPRDCLISAELLPVYHPGLMMKIVLMWSLSENVPANGVTLLYNSRTKPLMRLMCLILASHHKTHVQIVSLDEIETIEHGHILSLVNLSQQIIHDIIGNWSNAHSLITLNSLIDSLGIAAVHHNRPHVATQILRTEEVYSPAMLLQKVPQIIEWIKSHRDELSAICKSFKSGILGRRRSSVAIPRSIDIMRLLSVTEIPFSRSLMLPPVRAVSGNMFRKDAVYIVVGGLTGLGWECVQFLVANGAGHVVCFNRRKPSQENLMNIYNLESSSSCRVVTEQVDVTQYDSVENAFKSVNNSFPGAKIKGVIFGAAVLSDAFIESMDKVKFATALSPKVKGAWNLHLLTKDLNLDYFVMHSSIAGLLGNHGQSNYAAGNAFEDGLTHFRRSMGLPGQSFNWGPLNIGMLKEAESTVKVINILKGQGYELLEIDDIHQCLMSCLLDNYPQVMCTKLELGSFSSGSTSTMSNLHTKFLSILPTKATKHNTVDTADKTLQRLDIHLIKTLEKDSRMQILIDYMSVITSKVFAIDKSMVTPDSSIVDLGIDSMLAMTIIDQINRDTQFRIPMVVLLSEGATISKIAHAIEASFWEDVDDDGNATSNEDKDSLKEISGENEDTVAELNLNKTTEPEEPLPKPASMLHVLPKTETRMDTQSEKFQQSPMVDIECGVSFIESDIYELYEHVDKAPLHFIKDIIFKGAGVDLDVIKFCARQIVDIHPIARTLFKTLVTKSAKSGLERQIVNKEHQLDFRTLMDSSKDEEYQKLSEESFNLEKSGPVRFISSSSSQSSFKVRLVCHAIGFDSFALGKFISDFQSLVVANVSNRNIPLSVNYDHVGVNELQHIFHSNQKQTESFWRGEVPKSISNMNLNGNNFNSSTNTTSKVTNLKLDDQLSRKIFNLGQSLDTTLLKLFVSFYQLLLHINTGEDLVNVITKINLRHMLFQSGHEVCNLTNDIPLFAKIATFSTFSDFIRENSKTIQKYLNNAIYPYSLIEKMVLSDECRNNLKRHCVVLEEARKTVPAKSLGLLHDTLLIVNSNSTTKSIDVQLQYRSSLYTSSEAKILLDQLQQILLLVTSNYDMTISNIGKSVEFLHKKFAGDHHGSSINNYAPTKEGAESKASVSGYVAGAPESSMPIPKLKNPDTVNLPENTLSYSEYYFFERYLRDNPVGHHMITDLYMKKRAGFDKIWHNAALKFLERHRTLRTVYVKAEPGENYRFGFKKLEKNPEDILDFQYVKNSKDDAEFDKISRQSFDLFKRGCVRFIFAGEPDTRIRFVFQHTGVDFYAFGLLLKDLRDITPAIGYGVDLPPSPSEQTGRAALYVEAALKPMENEMKKFWQSKIKAGVPNLTLNKYPRDETRTGDIRPIISVLPNNTISDIFKLMPHMKTTVFKFFASIYQMYFHFMTGHEKVVISAPLDLRTHLPETRSFYENMMSAVPFFTEFNNPDQTAEEFIRTNVININQCLANGLYSVVLIRKLLENKEEGKWLTRHSVVEEDMATLHDLQKKSKQTNDVQRTLGFSYETRLMVWIDKKNSYIRLHLECLPELYTEEEAEGHMNNIVKLMNAVLKNSNQTLSQLKELVVPKQEIVPDTVKDAGEEVGARFLKETSLGYDHLVYAKVTSSSGRPEIKWASIGYRGRSKPKKFKSLSLAEVNKVYLAVYKGFRTVVFETRKKKFIFKFIDADEIADFTRCLGNNLEEHPSMTNGNAESIHA</sequence>
<dbReference type="GO" id="GO:0004315">
    <property type="term" value="F:3-oxoacyl-[acyl-carrier-protein] synthase activity"/>
    <property type="evidence" value="ECO:0007669"/>
    <property type="project" value="InterPro"/>
</dbReference>
<evidence type="ECO:0000259" key="7">
    <source>
        <dbReference type="PROSITE" id="PS52019"/>
    </source>
</evidence>
<dbReference type="InterPro" id="IPR001242">
    <property type="entry name" value="Condensation_dom"/>
</dbReference>
<feature type="domain" description="PKS/mFAS DH" evidence="7">
    <location>
        <begin position="887"/>
        <end position="1169"/>
    </location>
</feature>
<dbReference type="InterPro" id="IPR016035">
    <property type="entry name" value="Acyl_Trfase/lysoPLipase"/>
</dbReference>
<proteinExistence type="predicted"/>
<dbReference type="InterPro" id="IPR013968">
    <property type="entry name" value="PKS_KR"/>
</dbReference>
<dbReference type="SUPFAM" id="SSF53901">
    <property type="entry name" value="Thiolase-like"/>
    <property type="match status" value="1"/>
</dbReference>
<feature type="active site" description="Proton donor; for dehydratase activity" evidence="4">
    <location>
        <position position="1086"/>
    </location>
</feature>
<dbReference type="SMART" id="SM00822">
    <property type="entry name" value="PKS_KR"/>
    <property type="match status" value="1"/>
</dbReference>
<dbReference type="InterPro" id="IPR036291">
    <property type="entry name" value="NAD(P)-bd_dom_sf"/>
</dbReference>
<keyword evidence="1" id="KW-0596">Phosphopantetheine</keyword>
<reference evidence="8 9" key="1">
    <citation type="submission" date="2024-01" db="EMBL/GenBank/DDBJ databases">
        <title>The genome of the rayed Mediterranean limpet Patella caerulea (Linnaeus, 1758).</title>
        <authorList>
            <person name="Anh-Thu Weber A."/>
            <person name="Halstead-Nussloch G."/>
        </authorList>
    </citation>
    <scope>NUCLEOTIDE SEQUENCE [LARGE SCALE GENOMIC DNA]</scope>
    <source>
        <strain evidence="8">AATW-2023a</strain>
        <tissue evidence="8">Whole specimen</tissue>
    </source>
</reference>
<dbReference type="InterPro" id="IPR042104">
    <property type="entry name" value="PKS_dehydratase_sf"/>
</dbReference>
<dbReference type="InterPro" id="IPR057326">
    <property type="entry name" value="KR_dom"/>
</dbReference>
<protein>
    <recommendedName>
        <fullName evidence="10">Carrier domain-containing protein</fullName>
    </recommendedName>
</protein>
<dbReference type="InterPro" id="IPR001227">
    <property type="entry name" value="Ac_transferase_dom_sf"/>
</dbReference>
<comment type="caution">
    <text evidence="8">The sequence shown here is derived from an EMBL/GenBank/DDBJ whole genome shotgun (WGS) entry which is preliminary data.</text>
</comment>
<feature type="region of interest" description="C-terminal hotdog fold" evidence="4">
    <location>
        <begin position="1025"/>
        <end position="1169"/>
    </location>
</feature>
<dbReference type="Gene3D" id="3.30.559.10">
    <property type="entry name" value="Chloramphenicol acetyltransferase-like domain"/>
    <property type="match status" value="2"/>
</dbReference>
<dbReference type="Gene3D" id="1.10.1200.10">
    <property type="entry name" value="ACP-like"/>
    <property type="match status" value="1"/>
</dbReference>
<dbReference type="Pfam" id="PF00698">
    <property type="entry name" value="Acyl_transf_1"/>
    <property type="match status" value="1"/>
</dbReference>
<dbReference type="SUPFAM" id="SSF52777">
    <property type="entry name" value="CoA-dependent acyltransferases"/>
    <property type="match status" value="4"/>
</dbReference>
<feature type="region of interest" description="N-terminal hotdog fold" evidence="4">
    <location>
        <begin position="887"/>
        <end position="1011"/>
    </location>
</feature>
<evidence type="ECO:0000256" key="1">
    <source>
        <dbReference type="ARBA" id="ARBA00022450"/>
    </source>
</evidence>
<dbReference type="Gene3D" id="3.40.50.720">
    <property type="entry name" value="NAD(P)-binding Rossmann-like Domain"/>
    <property type="match status" value="2"/>
</dbReference>
<dbReference type="Proteomes" id="UP001347796">
    <property type="component" value="Unassembled WGS sequence"/>
</dbReference>
<dbReference type="InterPro" id="IPR006162">
    <property type="entry name" value="Ppantetheine_attach_site"/>
</dbReference>
<dbReference type="InterPro" id="IPR018201">
    <property type="entry name" value="Ketoacyl_synth_AS"/>
</dbReference>
<dbReference type="Pfam" id="PF00109">
    <property type="entry name" value="ketoacyl-synt"/>
    <property type="match status" value="1"/>
</dbReference>
<dbReference type="InterPro" id="IPR032821">
    <property type="entry name" value="PKS_assoc"/>
</dbReference>
<evidence type="ECO:0000313" key="9">
    <source>
        <dbReference type="Proteomes" id="UP001347796"/>
    </source>
</evidence>